<proteinExistence type="predicted"/>
<protein>
    <submittedName>
        <fullName evidence="2">Uncharacterized protein</fullName>
    </submittedName>
</protein>
<evidence type="ECO:0000313" key="2">
    <source>
        <dbReference type="EMBL" id="KAK1739536.1"/>
    </source>
</evidence>
<keyword evidence="1" id="KW-0732">Signal</keyword>
<accession>A0AAD8Y4G9</accession>
<evidence type="ECO:0000313" key="3">
    <source>
        <dbReference type="Proteomes" id="UP001224775"/>
    </source>
</evidence>
<name>A0AAD8Y4G9_9STRA</name>
<dbReference type="Proteomes" id="UP001224775">
    <property type="component" value="Unassembled WGS sequence"/>
</dbReference>
<evidence type="ECO:0000256" key="1">
    <source>
        <dbReference type="SAM" id="SignalP"/>
    </source>
</evidence>
<organism evidence="2 3">
    <name type="scientific">Skeletonema marinoi</name>
    <dbReference type="NCBI Taxonomy" id="267567"/>
    <lineage>
        <taxon>Eukaryota</taxon>
        <taxon>Sar</taxon>
        <taxon>Stramenopiles</taxon>
        <taxon>Ochrophyta</taxon>
        <taxon>Bacillariophyta</taxon>
        <taxon>Coscinodiscophyceae</taxon>
        <taxon>Thalassiosirophycidae</taxon>
        <taxon>Thalassiosirales</taxon>
        <taxon>Skeletonemataceae</taxon>
        <taxon>Skeletonema</taxon>
        <taxon>Skeletonema marinoi-dohrnii complex</taxon>
    </lineage>
</organism>
<reference evidence="2" key="1">
    <citation type="submission" date="2023-06" db="EMBL/GenBank/DDBJ databases">
        <title>Survivors Of The Sea: Transcriptome response of Skeletonema marinoi to long-term dormancy.</title>
        <authorList>
            <person name="Pinder M.I.M."/>
            <person name="Kourtchenko O."/>
            <person name="Robertson E.K."/>
            <person name="Larsson T."/>
            <person name="Maumus F."/>
            <person name="Osuna-Cruz C.M."/>
            <person name="Vancaester E."/>
            <person name="Stenow R."/>
            <person name="Vandepoele K."/>
            <person name="Ploug H."/>
            <person name="Bruchert V."/>
            <person name="Godhe A."/>
            <person name="Topel M."/>
        </authorList>
    </citation>
    <scope>NUCLEOTIDE SEQUENCE</scope>
    <source>
        <strain evidence="2">R05AC</strain>
    </source>
</reference>
<comment type="caution">
    <text evidence="2">The sequence shown here is derived from an EMBL/GenBank/DDBJ whole genome shotgun (WGS) entry which is preliminary data.</text>
</comment>
<keyword evidence="3" id="KW-1185">Reference proteome</keyword>
<feature type="signal peptide" evidence="1">
    <location>
        <begin position="1"/>
        <end position="25"/>
    </location>
</feature>
<sequence>MLNSLTATATAAAVFVASFLPGGAAQATLWYPDYASTYESGRCTDQPSSSLLKLASYASSGYEDQATCCQESFPGQQHNSYCSCMGGCSSQGDLARNNHDIEVGDTFDVEFVFEKLMNETRAFEMYQAEQEKYWLSLSAALPSLLS</sequence>
<feature type="chain" id="PRO_5041938005" evidence="1">
    <location>
        <begin position="26"/>
        <end position="146"/>
    </location>
</feature>
<gene>
    <name evidence="2" type="ORF">QTG54_010079</name>
</gene>
<dbReference type="AlphaFoldDB" id="A0AAD8Y4G9"/>
<dbReference type="EMBL" id="JATAAI010000018">
    <property type="protein sequence ID" value="KAK1739536.1"/>
    <property type="molecule type" value="Genomic_DNA"/>
</dbReference>